<dbReference type="AlphaFoldDB" id="A0A2T2ZTH5"/>
<feature type="transmembrane region" description="Helical" evidence="6">
    <location>
        <begin position="360"/>
        <end position="380"/>
    </location>
</feature>
<dbReference type="InParanoid" id="A0A2T2ZTH5"/>
<comment type="subcellular location">
    <subcellularLocation>
        <location evidence="1">Membrane</location>
        <topology evidence="1">Multi-pass membrane protein</topology>
    </subcellularLocation>
</comment>
<protein>
    <submittedName>
        <fullName evidence="8">General substrate transporter</fullName>
    </submittedName>
</protein>
<evidence type="ECO:0000313" key="9">
    <source>
        <dbReference type="Proteomes" id="UP000241462"/>
    </source>
</evidence>
<evidence type="ECO:0000256" key="2">
    <source>
        <dbReference type="ARBA" id="ARBA00010992"/>
    </source>
</evidence>
<dbReference type="PANTHER" id="PTHR48022">
    <property type="entry name" value="PLASTIDIC GLUCOSE TRANSPORTER 4"/>
    <property type="match status" value="1"/>
</dbReference>
<dbReference type="GO" id="GO:0016020">
    <property type="term" value="C:membrane"/>
    <property type="evidence" value="ECO:0007669"/>
    <property type="project" value="UniProtKB-SubCell"/>
</dbReference>
<feature type="transmembrane region" description="Helical" evidence="6">
    <location>
        <begin position="133"/>
        <end position="151"/>
    </location>
</feature>
<dbReference type="SUPFAM" id="SSF103473">
    <property type="entry name" value="MFS general substrate transporter"/>
    <property type="match status" value="1"/>
</dbReference>
<dbReference type="InterPro" id="IPR050360">
    <property type="entry name" value="MFS_Sugar_Transporters"/>
</dbReference>
<reference evidence="8 9" key="1">
    <citation type="journal article" date="2018" name="Mycol. Prog.">
        <title>Coniella lustricola, a new species from submerged detritus.</title>
        <authorList>
            <person name="Raudabaugh D.B."/>
            <person name="Iturriaga T."/>
            <person name="Carver A."/>
            <person name="Mondo S."/>
            <person name="Pangilinan J."/>
            <person name="Lipzen A."/>
            <person name="He G."/>
            <person name="Amirebrahimi M."/>
            <person name="Grigoriev I.V."/>
            <person name="Miller A.N."/>
        </authorList>
    </citation>
    <scope>NUCLEOTIDE SEQUENCE [LARGE SCALE GENOMIC DNA]</scope>
    <source>
        <strain evidence="8 9">B22-T-1</strain>
    </source>
</reference>
<dbReference type="OrthoDB" id="6612291at2759"/>
<feature type="transmembrane region" description="Helical" evidence="6">
    <location>
        <begin position="460"/>
        <end position="483"/>
    </location>
</feature>
<accession>A0A2T2ZTH5</accession>
<feature type="transmembrane region" description="Helical" evidence="6">
    <location>
        <begin position="424"/>
        <end position="448"/>
    </location>
</feature>
<keyword evidence="4 6" id="KW-1133">Transmembrane helix</keyword>
<proteinExistence type="inferred from homology"/>
<feature type="transmembrane region" description="Helical" evidence="6">
    <location>
        <begin position="52"/>
        <end position="77"/>
    </location>
</feature>
<feature type="transmembrane region" description="Helical" evidence="6">
    <location>
        <begin position="392"/>
        <end position="412"/>
    </location>
</feature>
<feature type="transmembrane region" description="Helical" evidence="6">
    <location>
        <begin position="231"/>
        <end position="254"/>
    </location>
</feature>
<name>A0A2T2ZTH5_9PEZI</name>
<evidence type="ECO:0000256" key="1">
    <source>
        <dbReference type="ARBA" id="ARBA00004141"/>
    </source>
</evidence>
<dbReference type="Proteomes" id="UP000241462">
    <property type="component" value="Unassembled WGS sequence"/>
</dbReference>
<dbReference type="Pfam" id="PF00083">
    <property type="entry name" value="Sugar_tr"/>
    <property type="match status" value="1"/>
</dbReference>
<dbReference type="InterPro" id="IPR005828">
    <property type="entry name" value="MFS_sugar_transport-like"/>
</dbReference>
<evidence type="ECO:0000259" key="7">
    <source>
        <dbReference type="PROSITE" id="PS50850"/>
    </source>
</evidence>
<organism evidence="8 9">
    <name type="scientific">Coniella lustricola</name>
    <dbReference type="NCBI Taxonomy" id="2025994"/>
    <lineage>
        <taxon>Eukaryota</taxon>
        <taxon>Fungi</taxon>
        <taxon>Dikarya</taxon>
        <taxon>Ascomycota</taxon>
        <taxon>Pezizomycotina</taxon>
        <taxon>Sordariomycetes</taxon>
        <taxon>Sordariomycetidae</taxon>
        <taxon>Diaporthales</taxon>
        <taxon>Schizoparmaceae</taxon>
        <taxon>Coniella</taxon>
    </lineage>
</organism>
<evidence type="ECO:0000313" key="8">
    <source>
        <dbReference type="EMBL" id="PSR76212.1"/>
    </source>
</evidence>
<feature type="transmembrane region" description="Helical" evidence="6">
    <location>
        <begin position="191"/>
        <end position="219"/>
    </location>
</feature>
<feature type="domain" description="Major facilitator superfamily (MFS) profile" evidence="7">
    <location>
        <begin position="55"/>
        <end position="519"/>
    </location>
</feature>
<dbReference type="PANTHER" id="PTHR48022:SF2">
    <property type="entry name" value="PLASTIDIC GLUCOSE TRANSPORTER 4"/>
    <property type="match status" value="1"/>
</dbReference>
<dbReference type="InterPro" id="IPR020846">
    <property type="entry name" value="MFS_dom"/>
</dbReference>
<evidence type="ECO:0000256" key="4">
    <source>
        <dbReference type="ARBA" id="ARBA00022989"/>
    </source>
</evidence>
<gene>
    <name evidence="8" type="ORF">BD289DRAFT_486928</name>
</gene>
<evidence type="ECO:0000256" key="3">
    <source>
        <dbReference type="ARBA" id="ARBA00022692"/>
    </source>
</evidence>
<keyword evidence="9" id="KW-1185">Reference proteome</keyword>
<dbReference type="GO" id="GO:0005351">
    <property type="term" value="F:carbohydrate:proton symporter activity"/>
    <property type="evidence" value="ECO:0007669"/>
    <property type="project" value="TreeGrafter"/>
</dbReference>
<comment type="similarity">
    <text evidence="2">Belongs to the major facilitator superfamily. Sugar transporter (TC 2.A.1.1) family.</text>
</comment>
<sequence length="570" mass="62042">MDKKDIQTAQTQTVDHVIDDNKQHVAELEIAQKATLQDAKSIRKTFQEDKKVFAVVAAALASALILGTDSTAVTALVGSQSFCYVMGQGYMSGGKYAVKPKTVSTWNAVAAPAQVLGQFSMGPIADYFGRRTVIFFNLAVMIIGVIVEFVATNWKVFAVARFLLAFVSGLTQATAPLYIGELAPRNARGMMISLFIFICECSYSTSSIGDLISVVLCYVGQQVWPEASNKWAYRMPLLVCVCLPVVVLAVQVWLLCESPAWLIMQGKNTKAKKVIRFMYPTRTEEDVELIYAEYEYTLGQEAEKKQLMKQSSFLDCFKGTDLRRTFCAFFPPLTASLAGNVITGPQKTYFFTLAGQSNSLESTCIAISLQILAIMTVFCLNEFKSIGRRRLLMTGQAGLLISMIGIGVTGLAMPLPYTLTTGHIMLAFLCIGSFSSTLGPNACGWIYIGESGSMRLRAKTATIGALGNGILGVTYNVAIPYMLETPSQRGLGVGGSAMYFAAFGVLTLLVTYFFIPDYTGRSYAQIDELFSRRVPARKFRRTVCTGNYGRDILHHGGAGEAGVDAEAKAG</sequence>
<dbReference type="EMBL" id="KZ678722">
    <property type="protein sequence ID" value="PSR76212.1"/>
    <property type="molecule type" value="Genomic_DNA"/>
</dbReference>
<feature type="transmembrane region" description="Helical" evidence="6">
    <location>
        <begin position="158"/>
        <end position="179"/>
    </location>
</feature>
<dbReference type="PROSITE" id="PS50850">
    <property type="entry name" value="MFS"/>
    <property type="match status" value="1"/>
</dbReference>
<evidence type="ECO:0000256" key="5">
    <source>
        <dbReference type="ARBA" id="ARBA00023136"/>
    </source>
</evidence>
<feature type="transmembrane region" description="Helical" evidence="6">
    <location>
        <begin position="495"/>
        <end position="515"/>
    </location>
</feature>
<evidence type="ECO:0000256" key="6">
    <source>
        <dbReference type="SAM" id="Phobius"/>
    </source>
</evidence>
<dbReference type="InterPro" id="IPR036259">
    <property type="entry name" value="MFS_trans_sf"/>
</dbReference>
<keyword evidence="5 6" id="KW-0472">Membrane</keyword>
<keyword evidence="3 6" id="KW-0812">Transmembrane</keyword>
<dbReference type="Gene3D" id="1.20.1250.20">
    <property type="entry name" value="MFS general substrate transporter like domains"/>
    <property type="match status" value="1"/>
</dbReference>